<protein>
    <submittedName>
        <fullName evidence="1">Uncharacterized protein</fullName>
    </submittedName>
</protein>
<dbReference type="KEGG" id="serw:FY030_13600"/>
<dbReference type="EMBL" id="CP044427">
    <property type="protein sequence ID" value="QFG69600.1"/>
    <property type="molecule type" value="Genomic_DNA"/>
</dbReference>
<accession>A0A5J6V6F7</accession>
<sequence length="98" mass="10510">MSWGLPLATLLSRRVPVRGLEPGPVTGVGRMRWGDGTVMLVAATRPGELSRVLRTLATRRSLTLAGYELGEDGPLLTLHGATGREPVRVIVVGRDQPD</sequence>
<proteinExistence type="predicted"/>
<gene>
    <name evidence="1" type="ORF">FY030_13600</name>
</gene>
<keyword evidence="2" id="KW-1185">Reference proteome</keyword>
<dbReference type="RefSeq" id="WP_158062042.1">
    <property type="nucleotide sequence ID" value="NZ_CP044427.1"/>
</dbReference>
<dbReference type="OrthoDB" id="4870817at2"/>
<evidence type="ECO:0000313" key="2">
    <source>
        <dbReference type="Proteomes" id="UP000326546"/>
    </source>
</evidence>
<evidence type="ECO:0000313" key="1">
    <source>
        <dbReference type="EMBL" id="QFG69600.1"/>
    </source>
</evidence>
<organism evidence="1 2">
    <name type="scientific">Ornithinimicrobium pratense</name>
    <dbReference type="NCBI Taxonomy" id="2593973"/>
    <lineage>
        <taxon>Bacteria</taxon>
        <taxon>Bacillati</taxon>
        <taxon>Actinomycetota</taxon>
        <taxon>Actinomycetes</taxon>
        <taxon>Micrococcales</taxon>
        <taxon>Ornithinimicrobiaceae</taxon>
        <taxon>Ornithinimicrobium</taxon>
    </lineage>
</organism>
<name>A0A5J6V6F7_9MICO</name>
<dbReference type="Proteomes" id="UP000326546">
    <property type="component" value="Chromosome"/>
</dbReference>
<dbReference type="AlphaFoldDB" id="A0A5J6V6F7"/>
<reference evidence="1 2" key="1">
    <citation type="submission" date="2019-09" db="EMBL/GenBank/DDBJ databases">
        <title>Serinicoccus pratensis sp. nov., isolated from meadow soil.</title>
        <authorList>
            <person name="Zhang W."/>
        </authorList>
    </citation>
    <scope>NUCLEOTIDE SEQUENCE [LARGE SCALE GENOMIC DNA]</scope>
    <source>
        <strain evidence="1 2">W204</strain>
    </source>
</reference>